<evidence type="ECO:0000313" key="1">
    <source>
        <dbReference type="EMBL" id="QTE22325.1"/>
    </source>
</evidence>
<dbReference type="RefSeq" id="WP_208078107.1">
    <property type="nucleotide sequence ID" value="NZ_CP071869.1"/>
</dbReference>
<dbReference type="Proteomes" id="UP000663920">
    <property type="component" value="Chromosome"/>
</dbReference>
<accession>A0A975CPH8</accession>
<dbReference type="EMBL" id="CP071869">
    <property type="protein sequence ID" value="QTE22325.1"/>
    <property type="molecule type" value="Genomic_DNA"/>
</dbReference>
<reference evidence="1 2" key="1">
    <citation type="submission" date="2021-03" db="EMBL/GenBank/DDBJ databases">
        <title>Complete genome of Polaribacter_sp.SM13.</title>
        <authorList>
            <person name="Jeong S.W."/>
            <person name="Bae J.W."/>
        </authorList>
    </citation>
    <scope>NUCLEOTIDE SEQUENCE [LARGE SCALE GENOMIC DNA]</scope>
    <source>
        <strain evidence="1 2">SM13</strain>
    </source>
</reference>
<sequence>MNIKKLSFLLFLLFTISVYSQDKKIKLKSISFALGGFQPYSGDNGNANFFVSLDFTFKSNNNLFTTSLNRGFDIGLYNFGKRYNLSIDVLYGREIKILNWLKLELHTGIGVFRGSYYKNEGRKWKIVENANNNKNHITPLSIAFPSKFKLLFYLNKKSSLGINLSTNVNNISNYIAYNLIYQKSL</sequence>
<evidence type="ECO:0000313" key="2">
    <source>
        <dbReference type="Proteomes" id="UP000663920"/>
    </source>
</evidence>
<dbReference type="KEGG" id="pcea:J3359_16190"/>
<dbReference type="AlphaFoldDB" id="A0A975CPH8"/>
<name>A0A975CPH8_9FLAO</name>
<organism evidence="1 2">
    <name type="scientific">Polaribacter cellanae</name>
    <dbReference type="NCBI Taxonomy" id="2818493"/>
    <lineage>
        <taxon>Bacteria</taxon>
        <taxon>Pseudomonadati</taxon>
        <taxon>Bacteroidota</taxon>
        <taxon>Flavobacteriia</taxon>
        <taxon>Flavobacteriales</taxon>
        <taxon>Flavobacteriaceae</taxon>
    </lineage>
</organism>
<gene>
    <name evidence="1" type="ORF">J3359_16190</name>
</gene>
<proteinExistence type="predicted"/>
<protein>
    <submittedName>
        <fullName evidence="1">Uncharacterized protein</fullName>
    </submittedName>
</protein>
<keyword evidence="2" id="KW-1185">Reference proteome</keyword>